<dbReference type="Proteomes" id="UP000242254">
    <property type="component" value="Unassembled WGS sequence"/>
</dbReference>
<dbReference type="GO" id="GO:0000776">
    <property type="term" value="C:kinetochore"/>
    <property type="evidence" value="ECO:0007669"/>
    <property type="project" value="InterPro"/>
</dbReference>
<protein>
    <recommendedName>
        <fullName evidence="7">CENP-T/Histone H4 histone fold domain-containing protein</fullName>
    </recommendedName>
</protein>
<evidence type="ECO:0000256" key="5">
    <source>
        <dbReference type="ARBA" id="ARBA00023242"/>
    </source>
</evidence>
<dbReference type="GO" id="GO:0051382">
    <property type="term" value="P:kinetochore assembly"/>
    <property type="evidence" value="ECO:0007669"/>
    <property type="project" value="InterPro"/>
</dbReference>
<evidence type="ECO:0000256" key="4">
    <source>
        <dbReference type="ARBA" id="ARBA00022454"/>
    </source>
</evidence>
<dbReference type="PANTHER" id="PTHR46904">
    <property type="entry name" value="CENTROMERE PROTEIN T"/>
    <property type="match status" value="1"/>
</dbReference>
<gene>
    <name evidence="8" type="ORF">RHIMIDRAFT_93617</name>
</gene>
<keyword evidence="4" id="KW-0158">Chromosome</keyword>
<evidence type="ECO:0000256" key="6">
    <source>
        <dbReference type="SAM" id="Coils"/>
    </source>
</evidence>
<dbReference type="GO" id="GO:0046982">
    <property type="term" value="F:protein heterodimerization activity"/>
    <property type="evidence" value="ECO:0007669"/>
    <property type="project" value="InterPro"/>
</dbReference>
<feature type="coiled-coil region" evidence="6">
    <location>
        <begin position="65"/>
        <end position="92"/>
    </location>
</feature>
<dbReference type="PANTHER" id="PTHR46904:SF1">
    <property type="entry name" value="CENTROMERE PROTEIN T"/>
    <property type="match status" value="1"/>
</dbReference>
<name>A0A2G4T466_RHIZD</name>
<dbReference type="GO" id="GO:0005634">
    <property type="term" value="C:nucleus"/>
    <property type="evidence" value="ECO:0007669"/>
    <property type="project" value="UniProtKB-SubCell"/>
</dbReference>
<dbReference type="AlphaFoldDB" id="A0A2G4T466"/>
<dbReference type="Pfam" id="PF15511">
    <property type="entry name" value="CENP-T_C"/>
    <property type="match status" value="1"/>
</dbReference>
<keyword evidence="9" id="KW-1185">Reference proteome</keyword>
<keyword evidence="5" id="KW-0539">Nucleus</keyword>
<comment type="subcellular location">
    <subcellularLocation>
        <location evidence="2">Chromosome</location>
    </subcellularLocation>
    <subcellularLocation>
        <location evidence="1">Nucleus</location>
    </subcellularLocation>
</comment>
<accession>A0A2G4T466</accession>
<dbReference type="CDD" id="cd22920">
    <property type="entry name" value="HFD_CENP-T"/>
    <property type="match status" value="1"/>
</dbReference>
<evidence type="ECO:0000256" key="1">
    <source>
        <dbReference type="ARBA" id="ARBA00004123"/>
    </source>
</evidence>
<dbReference type="STRING" id="1340429.A0A2G4T466"/>
<keyword evidence="6" id="KW-0175">Coiled coil</keyword>
<dbReference type="InterPro" id="IPR009072">
    <property type="entry name" value="Histone-fold"/>
</dbReference>
<sequence length="410" mass="47690">MIAYENHRQWLADRSPSEILRMLSRVPRDQYIPIPEEDVDDNEDNNLIEHTSFPPLSTKRSHELIERKDDFVERYRKRIAELNQNASSLQQQEIGKPLGIDFRKKRNRHLDDTASVLSEMTIRTNTNYSAFDRLWQDDTMSVATQTLLPREEEIMSPFFDKISRKSSPERFIEEFPALSPKLNQEEIEPEPYDQVEQKIQKEPMREGEMDKATTAEAIETSAFQDDFMDDMDFGYAGIQDEIFETEDIKAMEAEPLDGLSVSTVRRRTTTRINPEHSFARRKIFDTASINIPAKDDAIRRQHVKKIFTNKIANNKRVPCNVSTFAMITDLFCDQLVDDLQVYKQNSPEGPDEITAEDMILLMRRQRMLSNKASLESLIYKHLPREYWDDLIVSALADNVLSTERVGLSTE</sequence>
<dbReference type="EMBL" id="KZ303844">
    <property type="protein sequence ID" value="PHZ15802.1"/>
    <property type="molecule type" value="Genomic_DNA"/>
</dbReference>
<dbReference type="GO" id="GO:0007059">
    <property type="term" value="P:chromosome segregation"/>
    <property type="evidence" value="ECO:0007669"/>
    <property type="project" value="TreeGrafter"/>
</dbReference>
<dbReference type="InterPro" id="IPR035425">
    <property type="entry name" value="CENP-T/H4_C"/>
</dbReference>
<dbReference type="GeneID" id="35446881"/>
<evidence type="ECO:0000313" key="8">
    <source>
        <dbReference type="EMBL" id="PHZ15802.1"/>
    </source>
</evidence>
<evidence type="ECO:0000256" key="3">
    <source>
        <dbReference type="ARBA" id="ARBA00010137"/>
    </source>
</evidence>
<evidence type="ECO:0000256" key="2">
    <source>
        <dbReference type="ARBA" id="ARBA00004286"/>
    </source>
</evidence>
<feature type="domain" description="CENP-T/Histone H4 histone fold" evidence="7">
    <location>
        <begin position="305"/>
        <end position="392"/>
    </location>
</feature>
<evidence type="ECO:0000259" key="7">
    <source>
        <dbReference type="Pfam" id="PF15511"/>
    </source>
</evidence>
<comment type="similarity">
    <text evidence="3">Belongs to the CENP-T/CNN1 family.</text>
</comment>
<organism evidence="8 9">
    <name type="scientific">Rhizopus microsporus ATCC 52813</name>
    <dbReference type="NCBI Taxonomy" id="1340429"/>
    <lineage>
        <taxon>Eukaryota</taxon>
        <taxon>Fungi</taxon>
        <taxon>Fungi incertae sedis</taxon>
        <taxon>Mucoromycota</taxon>
        <taxon>Mucoromycotina</taxon>
        <taxon>Mucoromycetes</taxon>
        <taxon>Mucorales</taxon>
        <taxon>Mucorineae</taxon>
        <taxon>Rhizopodaceae</taxon>
        <taxon>Rhizopus</taxon>
    </lineage>
</organism>
<dbReference type="GO" id="GO:0003677">
    <property type="term" value="F:DNA binding"/>
    <property type="evidence" value="ECO:0007669"/>
    <property type="project" value="InterPro"/>
</dbReference>
<dbReference type="GO" id="GO:0000278">
    <property type="term" value="P:mitotic cell cycle"/>
    <property type="evidence" value="ECO:0007669"/>
    <property type="project" value="TreeGrafter"/>
</dbReference>
<dbReference type="Gene3D" id="1.10.20.10">
    <property type="entry name" value="Histone, subunit A"/>
    <property type="match status" value="1"/>
</dbReference>
<proteinExistence type="inferred from homology"/>
<evidence type="ECO:0000313" key="9">
    <source>
        <dbReference type="Proteomes" id="UP000242254"/>
    </source>
</evidence>
<reference evidence="8 9" key="1">
    <citation type="journal article" date="2016" name="Proc. Natl. Acad. Sci. U.S.A.">
        <title>Lipid metabolic changes in an early divergent fungus govern the establishment of a mutualistic symbiosis with endobacteria.</title>
        <authorList>
            <person name="Lastovetsky O.A."/>
            <person name="Gaspar M.L."/>
            <person name="Mondo S.J."/>
            <person name="LaButti K.M."/>
            <person name="Sandor L."/>
            <person name="Grigoriev I.V."/>
            <person name="Henry S.A."/>
            <person name="Pawlowska T.E."/>
        </authorList>
    </citation>
    <scope>NUCLEOTIDE SEQUENCE [LARGE SCALE GENOMIC DNA]</scope>
    <source>
        <strain evidence="8 9">ATCC 52813</strain>
    </source>
</reference>
<dbReference type="RefSeq" id="XP_023469510.1">
    <property type="nucleotide sequence ID" value="XM_023615893.1"/>
</dbReference>
<dbReference type="InterPro" id="IPR028255">
    <property type="entry name" value="CENP-T"/>
</dbReference>